<keyword evidence="2" id="KW-1185">Reference proteome</keyword>
<dbReference type="EMBL" id="JAWDGP010008002">
    <property type="protein sequence ID" value="KAK3697699.1"/>
    <property type="molecule type" value="Genomic_DNA"/>
</dbReference>
<evidence type="ECO:0000313" key="1">
    <source>
        <dbReference type="EMBL" id="KAK3697699.1"/>
    </source>
</evidence>
<comment type="caution">
    <text evidence="1">The sequence shown here is derived from an EMBL/GenBank/DDBJ whole genome shotgun (WGS) entry which is preliminary data.</text>
</comment>
<dbReference type="Proteomes" id="UP001283361">
    <property type="component" value="Unassembled WGS sequence"/>
</dbReference>
<organism evidence="1 2">
    <name type="scientific">Elysia crispata</name>
    <name type="common">lettuce slug</name>
    <dbReference type="NCBI Taxonomy" id="231223"/>
    <lineage>
        <taxon>Eukaryota</taxon>
        <taxon>Metazoa</taxon>
        <taxon>Spiralia</taxon>
        <taxon>Lophotrochozoa</taxon>
        <taxon>Mollusca</taxon>
        <taxon>Gastropoda</taxon>
        <taxon>Heterobranchia</taxon>
        <taxon>Euthyneura</taxon>
        <taxon>Panpulmonata</taxon>
        <taxon>Sacoglossa</taxon>
        <taxon>Placobranchoidea</taxon>
        <taxon>Plakobranchidae</taxon>
        <taxon>Elysia</taxon>
    </lineage>
</organism>
<protein>
    <submittedName>
        <fullName evidence="1">Uncharacterized protein</fullName>
    </submittedName>
</protein>
<evidence type="ECO:0000313" key="2">
    <source>
        <dbReference type="Proteomes" id="UP001283361"/>
    </source>
</evidence>
<dbReference type="AlphaFoldDB" id="A0AAE0XMW4"/>
<sequence>SSYVFAGLSLTRTDFWLLNMCQTSFCCIKTGVLIQRTEAMFY</sequence>
<reference evidence="1" key="1">
    <citation type="journal article" date="2023" name="G3 (Bethesda)">
        <title>A reference genome for the long-term kleptoplast-retaining sea slug Elysia crispata morphotype clarki.</title>
        <authorList>
            <person name="Eastman K.E."/>
            <person name="Pendleton A.L."/>
            <person name="Shaikh M.A."/>
            <person name="Suttiyut T."/>
            <person name="Ogas R."/>
            <person name="Tomko P."/>
            <person name="Gavelis G."/>
            <person name="Widhalm J.R."/>
            <person name="Wisecaver J.H."/>
        </authorList>
    </citation>
    <scope>NUCLEOTIDE SEQUENCE</scope>
    <source>
        <strain evidence="1">ECLA1</strain>
    </source>
</reference>
<accession>A0AAE0XMW4</accession>
<feature type="non-terminal residue" evidence="1">
    <location>
        <position position="1"/>
    </location>
</feature>
<gene>
    <name evidence="1" type="ORF">RRG08_001849</name>
</gene>
<name>A0AAE0XMW4_9GAST</name>
<proteinExistence type="predicted"/>